<dbReference type="Pfam" id="PF01681">
    <property type="entry name" value="C6"/>
    <property type="match status" value="1"/>
</dbReference>
<dbReference type="WBParaSite" id="HPLM_0000171001-mRNA-1">
    <property type="protein sequence ID" value="HPLM_0000171001-mRNA-1"/>
    <property type="gene ID" value="HPLM_0000171001"/>
</dbReference>
<protein>
    <submittedName>
        <fullName evidence="4">C6 domain-containing protein</fullName>
    </submittedName>
</protein>
<reference evidence="2 3" key="2">
    <citation type="submission" date="2018-11" db="EMBL/GenBank/DDBJ databases">
        <authorList>
            <consortium name="Pathogen Informatics"/>
        </authorList>
    </citation>
    <scope>NUCLEOTIDE SEQUENCE [LARGE SCALE GENOMIC DNA]</scope>
    <source>
        <strain evidence="2 3">MHpl1</strain>
    </source>
</reference>
<dbReference type="AlphaFoldDB" id="A0A0N4VWP0"/>
<dbReference type="SMART" id="SM01048">
    <property type="entry name" value="C6"/>
    <property type="match status" value="1"/>
</dbReference>
<keyword evidence="3" id="KW-1185">Reference proteome</keyword>
<name>A0A0N4VWP0_HAEPC</name>
<dbReference type="EMBL" id="UZAF01002526">
    <property type="protein sequence ID" value="VDO10927.1"/>
    <property type="molecule type" value="Genomic_DNA"/>
</dbReference>
<dbReference type="Proteomes" id="UP000268014">
    <property type="component" value="Unassembled WGS sequence"/>
</dbReference>
<gene>
    <name evidence="2" type="ORF">HPLM_LOCUS1709</name>
</gene>
<evidence type="ECO:0000313" key="3">
    <source>
        <dbReference type="Proteomes" id="UP000268014"/>
    </source>
</evidence>
<evidence type="ECO:0000313" key="4">
    <source>
        <dbReference type="WBParaSite" id="HPLM_0000171001-mRNA-1"/>
    </source>
</evidence>
<sequence length="103" mass="11273">MAAVLMNRPDSYDGMLVLDHTIDNKGCRVVKVDCVPTAADENATVFINGETAVAIGIGSHLTNFSCNRDGKWIIGDGVLVNNVSCSVQRELIEQFFVISTQRW</sequence>
<dbReference type="InterPro" id="IPR002601">
    <property type="entry name" value="C6_domain"/>
</dbReference>
<dbReference type="OMA" id="TIDRNGC"/>
<reference evidence="4" key="1">
    <citation type="submission" date="2017-02" db="UniProtKB">
        <authorList>
            <consortium name="WormBaseParasite"/>
        </authorList>
    </citation>
    <scope>IDENTIFICATION</scope>
</reference>
<organism evidence="4">
    <name type="scientific">Haemonchus placei</name>
    <name type="common">Barber's pole worm</name>
    <dbReference type="NCBI Taxonomy" id="6290"/>
    <lineage>
        <taxon>Eukaryota</taxon>
        <taxon>Metazoa</taxon>
        <taxon>Ecdysozoa</taxon>
        <taxon>Nematoda</taxon>
        <taxon>Chromadorea</taxon>
        <taxon>Rhabditida</taxon>
        <taxon>Rhabditina</taxon>
        <taxon>Rhabditomorpha</taxon>
        <taxon>Strongyloidea</taxon>
        <taxon>Trichostrongylidae</taxon>
        <taxon>Haemonchus</taxon>
    </lineage>
</organism>
<accession>A0A0N4VWP0</accession>
<evidence type="ECO:0000259" key="1">
    <source>
        <dbReference type="SMART" id="SM01048"/>
    </source>
</evidence>
<proteinExistence type="predicted"/>
<feature type="domain" description="C6" evidence="1">
    <location>
        <begin position="3"/>
        <end position="85"/>
    </location>
</feature>
<dbReference type="OrthoDB" id="5873713at2759"/>
<evidence type="ECO:0000313" key="2">
    <source>
        <dbReference type="EMBL" id="VDO10927.1"/>
    </source>
</evidence>